<dbReference type="Proteomes" id="UP000887574">
    <property type="component" value="Unplaced"/>
</dbReference>
<proteinExistence type="predicted"/>
<reference evidence="2" key="1">
    <citation type="submission" date="2022-11" db="UniProtKB">
        <authorList>
            <consortium name="WormBaseParasite"/>
        </authorList>
    </citation>
    <scope>IDENTIFICATION</scope>
</reference>
<keyword evidence="1" id="KW-1185">Reference proteome</keyword>
<evidence type="ECO:0000313" key="1">
    <source>
        <dbReference type="Proteomes" id="UP000887574"/>
    </source>
</evidence>
<dbReference type="AlphaFoldDB" id="A0A915DD45"/>
<organism evidence="1 2">
    <name type="scientific">Ditylenchus dipsaci</name>
    <dbReference type="NCBI Taxonomy" id="166011"/>
    <lineage>
        <taxon>Eukaryota</taxon>
        <taxon>Metazoa</taxon>
        <taxon>Ecdysozoa</taxon>
        <taxon>Nematoda</taxon>
        <taxon>Chromadorea</taxon>
        <taxon>Rhabditida</taxon>
        <taxon>Tylenchina</taxon>
        <taxon>Tylenchomorpha</taxon>
        <taxon>Sphaerularioidea</taxon>
        <taxon>Anguinidae</taxon>
        <taxon>Anguininae</taxon>
        <taxon>Ditylenchus</taxon>
    </lineage>
</organism>
<dbReference type="WBParaSite" id="jg18367">
    <property type="protein sequence ID" value="jg18367"/>
    <property type="gene ID" value="jg18367"/>
</dbReference>
<evidence type="ECO:0000313" key="2">
    <source>
        <dbReference type="WBParaSite" id="jg18367"/>
    </source>
</evidence>
<protein>
    <submittedName>
        <fullName evidence="2">Uncharacterized protein</fullName>
    </submittedName>
</protein>
<name>A0A915DD45_9BILA</name>
<accession>A0A915DD45</accession>
<sequence>MPVQRPLRIPALAPATASTPEIFRTGAGAVPGVVTPLIVSSHSLFARSPVFHSSNQNEHQHIVEMWAGDLDLSLEIYAIGKKQKVELCRCSTLSTTMGKEFGLF</sequence>